<feature type="region of interest" description="Disordered" evidence="1">
    <location>
        <begin position="288"/>
        <end position="309"/>
    </location>
</feature>
<feature type="compositionally biased region" description="Polar residues" evidence="1">
    <location>
        <begin position="125"/>
        <end position="136"/>
    </location>
</feature>
<reference evidence="2" key="2">
    <citation type="submission" date="2020-09" db="EMBL/GenBank/DDBJ databases">
        <authorList>
            <person name="Sun Q."/>
            <person name="Zhou Y."/>
        </authorList>
    </citation>
    <scope>NUCLEOTIDE SEQUENCE</scope>
    <source>
        <strain evidence="2">CGMCC 1.16134</strain>
    </source>
</reference>
<dbReference type="SUPFAM" id="SSF46785">
    <property type="entry name" value="Winged helix' DNA-binding domain"/>
    <property type="match status" value="1"/>
</dbReference>
<evidence type="ECO:0000313" key="2">
    <source>
        <dbReference type="EMBL" id="GGF82971.1"/>
    </source>
</evidence>
<organism evidence="2 3">
    <name type="scientific">Paenibacillus albidus</name>
    <dbReference type="NCBI Taxonomy" id="2041023"/>
    <lineage>
        <taxon>Bacteria</taxon>
        <taxon>Bacillati</taxon>
        <taxon>Bacillota</taxon>
        <taxon>Bacilli</taxon>
        <taxon>Bacillales</taxon>
        <taxon>Paenibacillaceae</taxon>
        <taxon>Paenibacillus</taxon>
    </lineage>
</organism>
<dbReference type="RefSeq" id="WP_189026134.1">
    <property type="nucleotide sequence ID" value="NZ_BMKR01000011.1"/>
</dbReference>
<evidence type="ECO:0000256" key="1">
    <source>
        <dbReference type="SAM" id="MobiDB-lite"/>
    </source>
</evidence>
<name>A0A917CDE2_9BACL</name>
<feature type="compositionally biased region" description="Basic and acidic residues" evidence="1">
    <location>
        <begin position="110"/>
        <end position="121"/>
    </location>
</feature>
<sequence>MPDGSYPFPMYSGLLEPIHYKKIGSAIWLFLWCVSSTTSEKERDGTVWGIVHGNKPWKLSELAEPFGATEKTVSRWLNTLESHGYIKVTRAPYGLIINVHNSKKWSIERSDKNVRSDEENGQKCPISTPSDQTKMSDLQDKNVRSNKDITEILIDRWIKGLEEDDQKELSSRSGVLSAAVGAVSTGQIDFDKPTIEQRVLQIEKYYMQRNGLLSPAPADWEHVREIANEAMPLDLVYFFIDLAIARKKAKRKRPSDKIRMFSYCKTVIFGCWDELSAYLERYLTPPASSQQGTVALGPSRERPKSKQQQEIDALEKFIKEEELREQAGSRKAVQGHQEAIWQL</sequence>
<proteinExistence type="predicted"/>
<dbReference type="AlphaFoldDB" id="A0A917CDE2"/>
<protein>
    <submittedName>
        <fullName evidence="2">Uncharacterized protein</fullName>
    </submittedName>
</protein>
<comment type="caution">
    <text evidence="2">The sequence shown here is derived from an EMBL/GenBank/DDBJ whole genome shotgun (WGS) entry which is preliminary data.</text>
</comment>
<dbReference type="InterPro" id="IPR036388">
    <property type="entry name" value="WH-like_DNA-bd_sf"/>
</dbReference>
<dbReference type="EMBL" id="BMKR01000011">
    <property type="protein sequence ID" value="GGF82971.1"/>
    <property type="molecule type" value="Genomic_DNA"/>
</dbReference>
<evidence type="ECO:0000313" key="3">
    <source>
        <dbReference type="Proteomes" id="UP000637643"/>
    </source>
</evidence>
<dbReference type="InterPro" id="IPR036390">
    <property type="entry name" value="WH_DNA-bd_sf"/>
</dbReference>
<dbReference type="Gene3D" id="1.10.10.10">
    <property type="entry name" value="Winged helix-like DNA-binding domain superfamily/Winged helix DNA-binding domain"/>
    <property type="match status" value="1"/>
</dbReference>
<reference evidence="2" key="1">
    <citation type="journal article" date="2014" name="Int. J. Syst. Evol. Microbiol.">
        <title>Complete genome sequence of Corynebacterium casei LMG S-19264T (=DSM 44701T), isolated from a smear-ripened cheese.</title>
        <authorList>
            <consortium name="US DOE Joint Genome Institute (JGI-PGF)"/>
            <person name="Walter F."/>
            <person name="Albersmeier A."/>
            <person name="Kalinowski J."/>
            <person name="Ruckert C."/>
        </authorList>
    </citation>
    <scope>NUCLEOTIDE SEQUENCE</scope>
    <source>
        <strain evidence="2">CGMCC 1.16134</strain>
    </source>
</reference>
<dbReference type="Proteomes" id="UP000637643">
    <property type="component" value="Unassembled WGS sequence"/>
</dbReference>
<feature type="region of interest" description="Disordered" evidence="1">
    <location>
        <begin position="110"/>
        <end position="141"/>
    </location>
</feature>
<feature type="compositionally biased region" description="Basic and acidic residues" evidence="1">
    <location>
        <begin position="299"/>
        <end position="309"/>
    </location>
</feature>
<accession>A0A917CDE2</accession>
<gene>
    <name evidence="2" type="ORF">GCM10010912_30100</name>
</gene>
<keyword evidence="3" id="KW-1185">Reference proteome</keyword>